<dbReference type="InterPro" id="IPR017336">
    <property type="entry name" value="Snurportin-1"/>
</dbReference>
<comment type="function">
    <text evidence="1">Functions as an U snRNP-specific nuclear import adapter. Involved in the trimethylguanosine (m3G)-cap-dependent nuclear import of U snRNPs. Binds specifically to the terminal m3G-cap U snRNAs.</text>
</comment>
<dbReference type="SUPFAM" id="SSF56091">
    <property type="entry name" value="DNA ligase/mRNA capping enzyme, catalytic domain"/>
    <property type="match status" value="1"/>
</dbReference>
<evidence type="ECO:0000256" key="6">
    <source>
        <dbReference type="ARBA" id="ARBA00022448"/>
    </source>
</evidence>
<dbReference type="Gene3D" id="3.30.470.30">
    <property type="entry name" value="DNA ligase/mRNA capping enzyme"/>
    <property type="match status" value="1"/>
</dbReference>
<evidence type="ECO:0000256" key="8">
    <source>
        <dbReference type="ARBA" id="ARBA00022884"/>
    </source>
</evidence>
<evidence type="ECO:0000256" key="1">
    <source>
        <dbReference type="ARBA" id="ARBA00003975"/>
    </source>
</evidence>
<evidence type="ECO:0000259" key="10">
    <source>
        <dbReference type="Pfam" id="PF21974"/>
    </source>
</evidence>
<dbReference type="GeneID" id="113496562"/>
<evidence type="ECO:0000256" key="9">
    <source>
        <dbReference type="ARBA" id="ARBA00023242"/>
    </source>
</evidence>
<gene>
    <name evidence="12" type="primary">LOC113496562</name>
</gene>
<dbReference type="GO" id="GO:0005634">
    <property type="term" value="C:nucleus"/>
    <property type="evidence" value="ECO:0007669"/>
    <property type="project" value="UniProtKB-SubCell"/>
</dbReference>
<dbReference type="PANTHER" id="PTHR13403">
    <property type="entry name" value="SNURPORTIN1 RNUT1 PROTEIN RNA, U TRANSPORTER 1"/>
    <property type="match status" value="1"/>
</dbReference>
<evidence type="ECO:0000256" key="4">
    <source>
        <dbReference type="ARBA" id="ARBA00007540"/>
    </source>
</evidence>
<evidence type="ECO:0000256" key="5">
    <source>
        <dbReference type="ARBA" id="ARBA00016034"/>
    </source>
</evidence>
<dbReference type="PANTHER" id="PTHR13403:SF6">
    <property type="entry name" value="SNURPORTIN-1"/>
    <property type="match status" value="1"/>
</dbReference>
<sequence length="798" mass="90545">MDMDEVLEKLVTSIIDSDTESNCKKSFEGYYKNWGKLKNQEQRRKEILNTQKFHRNSKVDTFRGILNIINEDNSDEQVFNNYKNTYRPNIYVAGFTKASYKNVLMMSEWMIEKPADFHENWTVTPCPKGVRTLIVASNGSTKFYSKFGNFRFQCSTALPGGNRGRSNNRCCILDGFHVESLKTVFILDLLAWNSQPMTDGEADFRQFWLQSQLLEIPGLSTLTNTNRIIFKLLPKVSCSRESFDGFMSTMPHFPNHNPGLDGLLFYHKKAQYFAGQTPLVGWLYPYMVPELIKDVKIHPAYMLEVPTGYEGQAEFIRRFEENHARKKEKKNNLENEDAMDTTAVPTERNDKVSQNMDTSKVQCNLSPMLSKKKKMKSKSALRNIKSSNSDDRIIKWILPAPDPTPYVNIQNYVSDGGYSLPSKGPIFNIITKVDQQHGEKRRVLANILQNTNMGNMDYKRGEGNLLPQNILSCDVSNMNVKPDAAFMPPVTFPTTKMSNTIDQRERGGMFSHDLKRSNMGAKIDAGYFLPETFPTSNMIGQTDEIKNSRILPVILKNCNTRNMTDHTSGAGMLLDNPKKSDVINLDGKMKSECTVPGFMPASNNSNENGKVEEEWVCPEFYPASYKKNSENNTNAEFVSSEHLDDEANCGWAFSEFVPAPQKNKTNEKSEEEWVCPEFYPASYKSNQDKKLDIPERVPAFAISSMNDKTTGGLMFPDLISSSKTSRLSENNKQGFILPHPNISSTMSNFPNATSNLNTMYQNSINASIPRNMNNELPNINTGYVSPEAEYTFQWSNVA</sequence>
<dbReference type="InterPro" id="IPR047857">
    <property type="entry name" value="Snurportin1_C"/>
</dbReference>
<evidence type="ECO:0000256" key="2">
    <source>
        <dbReference type="ARBA" id="ARBA00004123"/>
    </source>
</evidence>
<dbReference type="CDD" id="cd09232">
    <property type="entry name" value="Snurportin-1_C"/>
    <property type="match status" value="1"/>
</dbReference>
<keyword evidence="8" id="KW-0694">RNA-binding</keyword>
<dbReference type="InParanoid" id="A0A7E5VTN1"/>
<keyword evidence="11" id="KW-1185">Reference proteome</keyword>
<proteinExistence type="inferred from homology"/>
<reference evidence="12" key="1">
    <citation type="submission" date="2025-08" db="UniProtKB">
        <authorList>
            <consortium name="RefSeq"/>
        </authorList>
    </citation>
    <scope>IDENTIFICATION</scope>
</reference>
<dbReference type="Pfam" id="PF21974">
    <property type="entry name" value="SPN1_m3Gcap_bd"/>
    <property type="match status" value="1"/>
</dbReference>
<name>A0A7E5VTN1_TRINI</name>
<evidence type="ECO:0000256" key="3">
    <source>
        <dbReference type="ARBA" id="ARBA00004496"/>
    </source>
</evidence>
<dbReference type="AlphaFoldDB" id="A0A7E5VTN1"/>
<comment type="similarity">
    <text evidence="4">Belongs to the snurportin family.</text>
</comment>
<dbReference type="GO" id="GO:0061015">
    <property type="term" value="P:snRNA import into nucleus"/>
    <property type="evidence" value="ECO:0007669"/>
    <property type="project" value="InterPro"/>
</dbReference>
<evidence type="ECO:0000313" key="12">
    <source>
        <dbReference type="RefSeq" id="XP_026731622.1"/>
    </source>
</evidence>
<organism evidence="11 12">
    <name type="scientific">Trichoplusia ni</name>
    <name type="common">Cabbage looper</name>
    <dbReference type="NCBI Taxonomy" id="7111"/>
    <lineage>
        <taxon>Eukaryota</taxon>
        <taxon>Metazoa</taxon>
        <taxon>Ecdysozoa</taxon>
        <taxon>Arthropoda</taxon>
        <taxon>Hexapoda</taxon>
        <taxon>Insecta</taxon>
        <taxon>Pterygota</taxon>
        <taxon>Neoptera</taxon>
        <taxon>Endopterygota</taxon>
        <taxon>Lepidoptera</taxon>
        <taxon>Glossata</taxon>
        <taxon>Ditrysia</taxon>
        <taxon>Noctuoidea</taxon>
        <taxon>Noctuidae</taxon>
        <taxon>Plusiinae</taxon>
        <taxon>Trichoplusia</taxon>
    </lineage>
</organism>
<keyword evidence="9" id="KW-0539">Nucleus</keyword>
<dbReference type="Proteomes" id="UP000322000">
    <property type="component" value="Chromosome 8"/>
</dbReference>
<dbReference type="CTD" id="7354429"/>
<evidence type="ECO:0000256" key="7">
    <source>
        <dbReference type="ARBA" id="ARBA00022490"/>
    </source>
</evidence>
<dbReference type="RefSeq" id="XP_026731622.1">
    <property type="nucleotide sequence ID" value="XM_026875821.1"/>
</dbReference>
<keyword evidence="6" id="KW-0813">Transport</keyword>
<dbReference type="GO" id="GO:0005737">
    <property type="term" value="C:cytoplasm"/>
    <property type="evidence" value="ECO:0007669"/>
    <property type="project" value="UniProtKB-SubCell"/>
</dbReference>
<accession>A0A7E5VTN1</accession>
<dbReference type="KEGG" id="tnl:113496562"/>
<dbReference type="GO" id="GO:0003723">
    <property type="term" value="F:RNA binding"/>
    <property type="evidence" value="ECO:0007669"/>
    <property type="project" value="UniProtKB-KW"/>
</dbReference>
<evidence type="ECO:0000313" key="11">
    <source>
        <dbReference type="Proteomes" id="UP000322000"/>
    </source>
</evidence>
<feature type="domain" description="Snurportin-1 m3G cap-binding" evidence="10">
    <location>
        <begin position="104"/>
        <end position="285"/>
    </location>
</feature>
<keyword evidence="7" id="KW-0963">Cytoplasm</keyword>
<protein>
    <recommendedName>
        <fullName evidence="5">Snurportin-1</fullName>
    </recommendedName>
</protein>
<dbReference type="OrthoDB" id="10003593at2759"/>
<comment type="subcellular location">
    <subcellularLocation>
        <location evidence="3">Cytoplasm</location>
    </subcellularLocation>
    <subcellularLocation>
        <location evidence="2">Nucleus</location>
    </subcellularLocation>
</comment>